<dbReference type="Proteomes" id="UP000019149">
    <property type="component" value="Unassembled WGS sequence"/>
</dbReference>
<evidence type="ECO:0000313" key="2">
    <source>
        <dbReference type="Proteomes" id="UP000019149"/>
    </source>
</evidence>
<dbReference type="EMBL" id="APAU02000092">
    <property type="protein sequence ID" value="EUB57157.1"/>
    <property type="molecule type" value="Genomic_DNA"/>
</dbReference>
<evidence type="ECO:0000313" key="1">
    <source>
        <dbReference type="EMBL" id="EUB57157.1"/>
    </source>
</evidence>
<reference evidence="1 2" key="1">
    <citation type="journal article" date="2013" name="Nat. Genet.">
        <title>The genome of the hydatid tapeworm Echinococcus granulosus.</title>
        <authorList>
            <person name="Zheng H."/>
            <person name="Zhang W."/>
            <person name="Zhang L."/>
            <person name="Zhang Z."/>
            <person name="Li J."/>
            <person name="Lu G."/>
            <person name="Zhu Y."/>
            <person name="Wang Y."/>
            <person name="Huang Y."/>
            <person name="Liu J."/>
            <person name="Kang H."/>
            <person name="Chen J."/>
            <person name="Wang L."/>
            <person name="Chen A."/>
            <person name="Yu S."/>
            <person name="Gao Z."/>
            <person name="Jin L."/>
            <person name="Gu W."/>
            <person name="Wang Z."/>
            <person name="Zhao L."/>
            <person name="Shi B."/>
            <person name="Wen H."/>
            <person name="Lin R."/>
            <person name="Jones M.K."/>
            <person name="Brejova B."/>
            <person name="Vinar T."/>
            <person name="Zhao G."/>
            <person name="McManus D.P."/>
            <person name="Chen Z."/>
            <person name="Zhou Y."/>
            <person name="Wang S."/>
        </authorList>
    </citation>
    <scope>NUCLEOTIDE SEQUENCE [LARGE SCALE GENOMIC DNA]</scope>
</reference>
<protein>
    <submittedName>
        <fullName evidence="1">Uncharacterized protein</fullName>
    </submittedName>
</protein>
<name>W6UG84_ECHGR</name>
<proteinExistence type="predicted"/>
<keyword evidence="2" id="KW-1185">Reference proteome</keyword>
<dbReference type="CTD" id="36343689"/>
<gene>
    <name evidence="1" type="ORF">EGR_07974</name>
</gene>
<dbReference type="RefSeq" id="XP_024348353.1">
    <property type="nucleotide sequence ID" value="XM_024497223.1"/>
</dbReference>
<sequence length="50" mass="5030">MGNAIQLDPGSSFSGGRPALVVTSQSVGFIANSISEFHHDSGGNSTLLPA</sequence>
<dbReference type="KEGG" id="egl:EGR_07974"/>
<organism evidence="1 2">
    <name type="scientific">Echinococcus granulosus</name>
    <name type="common">Hydatid tapeworm</name>
    <dbReference type="NCBI Taxonomy" id="6210"/>
    <lineage>
        <taxon>Eukaryota</taxon>
        <taxon>Metazoa</taxon>
        <taxon>Spiralia</taxon>
        <taxon>Lophotrochozoa</taxon>
        <taxon>Platyhelminthes</taxon>
        <taxon>Cestoda</taxon>
        <taxon>Eucestoda</taxon>
        <taxon>Cyclophyllidea</taxon>
        <taxon>Taeniidae</taxon>
        <taxon>Echinococcus</taxon>
        <taxon>Echinococcus granulosus group</taxon>
    </lineage>
</organism>
<accession>W6UG84</accession>
<dbReference type="AlphaFoldDB" id="W6UG84"/>
<dbReference type="GeneID" id="36343689"/>
<comment type="caution">
    <text evidence="1">The sequence shown here is derived from an EMBL/GenBank/DDBJ whole genome shotgun (WGS) entry which is preliminary data.</text>
</comment>